<dbReference type="InterPro" id="IPR051233">
    <property type="entry name" value="Desulfoferrodoxin_SOR"/>
</dbReference>
<dbReference type="KEGG" id="mou:OU421_04195"/>
<dbReference type="GO" id="GO:0016491">
    <property type="term" value="F:oxidoreductase activity"/>
    <property type="evidence" value="ECO:0007669"/>
    <property type="project" value="InterPro"/>
</dbReference>
<evidence type="ECO:0000256" key="3">
    <source>
        <dbReference type="ARBA" id="ARBA00022723"/>
    </source>
</evidence>
<dbReference type="RefSeq" id="WP_268187357.1">
    <property type="nucleotide sequence ID" value="NZ_CP113361.1"/>
</dbReference>
<dbReference type="PANTHER" id="PTHR36541">
    <property type="entry name" value="SUPEROXIDE REDUCTASE-RELATED"/>
    <property type="match status" value="1"/>
</dbReference>
<dbReference type="InterPro" id="IPR002742">
    <property type="entry name" value="Desulfoferrodoxin_Fe-bd_dom"/>
</dbReference>
<keyword evidence="5" id="KW-0408">Iron</keyword>
<protein>
    <submittedName>
        <fullName evidence="7">Desulfoferrodoxin family protein</fullName>
    </submittedName>
</protein>
<dbReference type="Proteomes" id="UP001163096">
    <property type="component" value="Chromosome"/>
</dbReference>
<keyword evidence="8" id="KW-1185">Reference proteome</keyword>
<comment type="similarity">
    <text evidence="1">Belongs to the desulfoferrodoxin family.</text>
</comment>
<keyword evidence="2" id="KW-0813">Transport</keyword>
<sequence length="134" mass="14785">MMVTNPVFYKCPGCSGTVMVMNPDMCMAPTPEDLSVSCAGNEMEILSEQTADFAKEKHVPIVEKVEGGIKVTVGSTPHPMAEEHYIMWIGVQAGDDFMLHYLNPGDAPEAFFPCPDTDVKAFECCNVHNLWVNR</sequence>
<evidence type="ECO:0000313" key="7">
    <source>
        <dbReference type="EMBL" id="WAI02079.1"/>
    </source>
</evidence>
<feature type="domain" description="Desulfoferrodoxin ferrous iron-binding" evidence="6">
    <location>
        <begin position="51"/>
        <end position="133"/>
    </location>
</feature>
<reference evidence="7" key="1">
    <citation type="submission" date="2022-11" db="EMBL/GenBank/DDBJ databases">
        <title>Complete genome sequence of Methanogenium organophilum DSM 3596.</title>
        <authorList>
            <person name="Chen S.-C."/>
            <person name="Lai S.-J."/>
            <person name="You Y.-T."/>
        </authorList>
    </citation>
    <scope>NUCLEOTIDE SEQUENCE</scope>
    <source>
        <strain evidence="7">DSM 3596</strain>
    </source>
</reference>
<dbReference type="PANTHER" id="PTHR36541:SF1">
    <property type="entry name" value="SUPEROXIDE REDUCTASE-RELATED"/>
    <property type="match status" value="1"/>
</dbReference>
<dbReference type="AlphaFoldDB" id="A0A9X9T8E5"/>
<name>A0A9X9T8E5_METOG</name>
<dbReference type="GeneID" id="76834275"/>
<dbReference type="GO" id="GO:0005506">
    <property type="term" value="F:iron ion binding"/>
    <property type="evidence" value="ECO:0007669"/>
    <property type="project" value="InterPro"/>
</dbReference>
<keyword evidence="3" id="KW-0479">Metal-binding</keyword>
<evidence type="ECO:0000256" key="4">
    <source>
        <dbReference type="ARBA" id="ARBA00022982"/>
    </source>
</evidence>
<evidence type="ECO:0000256" key="1">
    <source>
        <dbReference type="ARBA" id="ARBA00005941"/>
    </source>
</evidence>
<dbReference type="SUPFAM" id="SSF49367">
    <property type="entry name" value="Superoxide reductase-like"/>
    <property type="match status" value="1"/>
</dbReference>
<dbReference type="InterPro" id="IPR036073">
    <property type="entry name" value="Desulfoferrodoxin_Fe-bd_dom_sf"/>
</dbReference>
<dbReference type="NCBIfam" id="TIGR00332">
    <property type="entry name" value="neela_ferrous"/>
    <property type="match status" value="1"/>
</dbReference>
<evidence type="ECO:0000313" key="8">
    <source>
        <dbReference type="Proteomes" id="UP001163096"/>
    </source>
</evidence>
<organism evidence="7 8">
    <name type="scientific">Methanogenium organophilum</name>
    <dbReference type="NCBI Taxonomy" id="2199"/>
    <lineage>
        <taxon>Archaea</taxon>
        <taxon>Methanobacteriati</taxon>
        <taxon>Methanobacteriota</taxon>
        <taxon>Stenosarchaea group</taxon>
        <taxon>Methanomicrobia</taxon>
        <taxon>Methanomicrobiales</taxon>
        <taxon>Methanomicrobiaceae</taxon>
        <taxon>Methanogenium</taxon>
    </lineage>
</organism>
<keyword evidence="4" id="KW-0249">Electron transport</keyword>
<proteinExistence type="inferred from homology"/>
<dbReference type="Gene3D" id="2.60.40.730">
    <property type="entry name" value="SOR catalytic domain"/>
    <property type="match status" value="1"/>
</dbReference>
<accession>A0A9X9T8E5</accession>
<evidence type="ECO:0000256" key="2">
    <source>
        <dbReference type="ARBA" id="ARBA00022448"/>
    </source>
</evidence>
<gene>
    <name evidence="7" type="ORF">OU421_04195</name>
</gene>
<evidence type="ECO:0000259" key="6">
    <source>
        <dbReference type="Pfam" id="PF01880"/>
    </source>
</evidence>
<evidence type="ECO:0000256" key="5">
    <source>
        <dbReference type="ARBA" id="ARBA00023004"/>
    </source>
</evidence>
<dbReference type="EMBL" id="CP113361">
    <property type="protein sequence ID" value="WAI02079.1"/>
    <property type="molecule type" value="Genomic_DNA"/>
</dbReference>
<dbReference type="Pfam" id="PF01880">
    <property type="entry name" value="Desulfoferrodox"/>
    <property type="match status" value="1"/>
</dbReference>